<comment type="subcellular location">
    <subcellularLocation>
        <location evidence="1">Membrane</location>
        <topology evidence="1">Single-pass membrane protein</topology>
    </subcellularLocation>
</comment>
<dbReference type="Gene3D" id="4.10.400.10">
    <property type="entry name" value="Low-density Lipoprotein Receptor"/>
    <property type="match status" value="1"/>
</dbReference>
<evidence type="ECO:0000313" key="12">
    <source>
        <dbReference type="EMBL" id="KAJ3645352.1"/>
    </source>
</evidence>
<dbReference type="InterPro" id="IPR011330">
    <property type="entry name" value="Glyco_hydro/deAcase_b/a-brl"/>
</dbReference>
<sequence>MPRKRPLLPRPRPPPHKIWTSTECSKYFLCLEGEVFDFRCSTGLLFDVHGQICDFKLNVDNCDITSETITPASSLNKPKCSKNQQPCRDGTCLPQYYFCDGSVDCIDGSDERHCDPNHDPNPALPCNQSTCVLPNCFCSSDGTQIPGNLLPSETPQMITLTFDGAINSDNWELFDTMLFNHWKNPNGCSIRATFFVNHGLNNYYHTQKLWNQGHEIAVHSITHRAQRNGGPIMPP</sequence>
<evidence type="ECO:0000256" key="1">
    <source>
        <dbReference type="ARBA" id="ARBA00004167"/>
    </source>
</evidence>
<evidence type="ECO:0000256" key="7">
    <source>
        <dbReference type="ARBA" id="ARBA00023157"/>
    </source>
</evidence>
<dbReference type="SUPFAM" id="SSF57625">
    <property type="entry name" value="Invertebrate chitin-binding proteins"/>
    <property type="match status" value="1"/>
</dbReference>
<dbReference type="InterPro" id="IPR002172">
    <property type="entry name" value="LDrepeatLR_classA_rpt"/>
</dbReference>
<keyword evidence="3" id="KW-0812">Transmembrane</keyword>
<keyword evidence="8" id="KW-0325">Glycoprotein</keyword>
<keyword evidence="5" id="KW-1133">Transmembrane helix</keyword>
<dbReference type="GO" id="GO:0016810">
    <property type="term" value="F:hydrolase activity, acting on carbon-nitrogen (but not peptide) bonds"/>
    <property type="evidence" value="ECO:0007669"/>
    <property type="project" value="InterPro"/>
</dbReference>
<evidence type="ECO:0000256" key="3">
    <source>
        <dbReference type="ARBA" id="ARBA00022692"/>
    </source>
</evidence>
<dbReference type="GO" id="GO:0005975">
    <property type="term" value="P:carbohydrate metabolic process"/>
    <property type="evidence" value="ECO:0007669"/>
    <property type="project" value="InterPro"/>
</dbReference>
<keyword evidence="7 9" id="KW-1015">Disulfide bond</keyword>
<organism evidence="12 13">
    <name type="scientific">Zophobas morio</name>
    <dbReference type="NCBI Taxonomy" id="2755281"/>
    <lineage>
        <taxon>Eukaryota</taxon>
        <taxon>Metazoa</taxon>
        <taxon>Ecdysozoa</taxon>
        <taxon>Arthropoda</taxon>
        <taxon>Hexapoda</taxon>
        <taxon>Insecta</taxon>
        <taxon>Pterygota</taxon>
        <taxon>Neoptera</taxon>
        <taxon>Endopterygota</taxon>
        <taxon>Coleoptera</taxon>
        <taxon>Polyphaga</taxon>
        <taxon>Cucujiformia</taxon>
        <taxon>Tenebrionidae</taxon>
        <taxon>Zophobas</taxon>
    </lineage>
</organism>
<dbReference type="SUPFAM" id="SSF57424">
    <property type="entry name" value="LDL receptor-like module"/>
    <property type="match status" value="1"/>
</dbReference>
<evidence type="ECO:0000259" key="10">
    <source>
        <dbReference type="PROSITE" id="PS50940"/>
    </source>
</evidence>
<keyword evidence="13" id="KW-1185">Reference proteome</keyword>
<accession>A0AA38M7F2</accession>
<dbReference type="EMBL" id="JALNTZ010000007">
    <property type="protein sequence ID" value="KAJ3645352.1"/>
    <property type="molecule type" value="Genomic_DNA"/>
</dbReference>
<evidence type="ECO:0000256" key="9">
    <source>
        <dbReference type="PROSITE-ProRule" id="PRU00124"/>
    </source>
</evidence>
<dbReference type="SMART" id="SM00192">
    <property type="entry name" value="LDLa"/>
    <property type="match status" value="1"/>
</dbReference>
<dbReference type="Gene3D" id="2.170.140.10">
    <property type="entry name" value="Chitin binding domain"/>
    <property type="match status" value="1"/>
</dbReference>
<feature type="disulfide bond" evidence="9">
    <location>
        <begin position="99"/>
        <end position="114"/>
    </location>
</feature>
<evidence type="ECO:0000256" key="5">
    <source>
        <dbReference type="ARBA" id="ARBA00022989"/>
    </source>
</evidence>
<dbReference type="InterPro" id="IPR002509">
    <property type="entry name" value="NODB_dom"/>
</dbReference>
<dbReference type="GO" id="GO:0016020">
    <property type="term" value="C:membrane"/>
    <property type="evidence" value="ECO:0007669"/>
    <property type="project" value="UniProtKB-SubCell"/>
</dbReference>
<feature type="domain" description="NodB homology" evidence="11">
    <location>
        <begin position="156"/>
        <end position="235"/>
    </location>
</feature>
<dbReference type="InterPro" id="IPR052740">
    <property type="entry name" value="CE4"/>
</dbReference>
<feature type="domain" description="Chitin-binding type-2" evidence="10">
    <location>
        <begin position="5"/>
        <end position="64"/>
    </location>
</feature>
<evidence type="ECO:0000256" key="6">
    <source>
        <dbReference type="ARBA" id="ARBA00023136"/>
    </source>
</evidence>
<evidence type="ECO:0000256" key="8">
    <source>
        <dbReference type="ARBA" id="ARBA00023180"/>
    </source>
</evidence>
<evidence type="ECO:0000313" key="13">
    <source>
        <dbReference type="Proteomes" id="UP001168821"/>
    </source>
</evidence>
<evidence type="ECO:0000256" key="4">
    <source>
        <dbReference type="ARBA" id="ARBA00022737"/>
    </source>
</evidence>
<dbReference type="AlphaFoldDB" id="A0AA38M7F2"/>
<dbReference type="SUPFAM" id="SSF88713">
    <property type="entry name" value="Glycoside hydrolase/deacetylase"/>
    <property type="match status" value="1"/>
</dbReference>
<proteinExistence type="inferred from homology"/>
<keyword evidence="4" id="KW-0677">Repeat</keyword>
<dbReference type="InterPro" id="IPR036508">
    <property type="entry name" value="Chitin-bd_dom_sf"/>
</dbReference>
<dbReference type="InterPro" id="IPR036055">
    <property type="entry name" value="LDL_receptor-like_sf"/>
</dbReference>
<dbReference type="PROSITE" id="PS01209">
    <property type="entry name" value="LDLRA_1"/>
    <property type="match status" value="1"/>
</dbReference>
<dbReference type="InterPro" id="IPR002557">
    <property type="entry name" value="Chitin-bd_dom"/>
</dbReference>
<dbReference type="GO" id="GO:0008061">
    <property type="term" value="F:chitin binding"/>
    <property type="evidence" value="ECO:0007669"/>
    <property type="project" value="InterPro"/>
</dbReference>
<dbReference type="Pfam" id="PF01607">
    <property type="entry name" value="CBM_14"/>
    <property type="match status" value="1"/>
</dbReference>
<dbReference type="PROSITE" id="PS50940">
    <property type="entry name" value="CHIT_BIND_II"/>
    <property type="match status" value="1"/>
</dbReference>
<dbReference type="PANTHER" id="PTHR45985:SF5">
    <property type="entry name" value="CHITIN AND LDLR BINDING DEACETYLASE 3"/>
    <property type="match status" value="1"/>
</dbReference>
<evidence type="ECO:0000259" key="11">
    <source>
        <dbReference type="PROSITE" id="PS51677"/>
    </source>
</evidence>
<dbReference type="GO" id="GO:0005576">
    <property type="term" value="C:extracellular region"/>
    <property type="evidence" value="ECO:0007669"/>
    <property type="project" value="InterPro"/>
</dbReference>
<dbReference type="FunFam" id="4.10.400.10:FF:000024">
    <property type="entry name" value="Low-density lipoprotein RecePtor related"/>
    <property type="match status" value="1"/>
</dbReference>
<keyword evidence="6" id="KW-0472">Membrane</keyword>
<dbReference type="InterPro" id="IPR023415">
    <property type="entry name" value="LDLR_class-A_CS"/>
</dbReference>
<name>A0AA38M7F2_9CUCU</name>
<dbReference type="Pfam" id="PF00057">
    <property type="entry name" value="Ldl_recept_a"/>
    <property type="match status" value="1"/>
</dbReference>
<evidence type="ECO:0000256" key="2">
    <source>
        <dbReference type="ARBA" id="ARBA00009939"/>
    </source>
</evidence>
<dbReference type="CDD" id="cd00112">
    <property type="entry name" value="LDLa"/>
    <property type="match status" value="1"/>
</dbReference>
<feature type="disulfide bond" evidence="9">
    <location>
        <begin position="80"/>
        <end position="92"/>
    </location>
</feature>
<protein>
    <recommendedName>
        <fullName evidence="14">Chitin-binding type-2 domain-containing protein</fullName>
    </recommendedName>
</protein>
<reference evidence="12" key="1">
    <citation type="journal article" date="2023" name="G3 (Bethesda)">
        <title>Whole genome assemblies of Zophobas morio and Tenebrio molitor.</title>
        <authorList>
            <person name="Kaur S."/>
            <person name="Stinson S.A."/>
            <person name="diCenzo G.C."/>
        </authorList>
    </citation>
    <scope>NUCLEOTIDE SEQUENCE</scope>
    <source>
        <strain evidence="12">QUZm001</strain>
    </source>
</reference>
<dbReference type="Proteomes" id="UP001168821">
    <property type="component" value="Unassembled WGS sequence"/>
</dbReference>
<dbReference type="SMART" id="SM00494">
    <property type="entry name" value="ChtBD2"/>
    <property type="match status" value="1"/>
</dbReference>
<comment type="caution">
    <text evidence="12">The sequence shown here is derived from an EMBL/GenBank/DDBJ whole genome shotgun (WGS) entry which is preliminary data.</text>
</comment>
<dbReference type="PANTHER" id="PTHR45985">
    <property type="match status" value="1"/>
</dbReference>
<gene>
    <name evidence="12" type="ORF">Zmor_023018</name>
</gene>
<dbReference type="Gene3D" id="3.20.20.370">
    <property type="entry name" value="Glycoside hydrolase/deacetylase"/>
    <property type="match status" value="1"/>
</dbReference>
<evidence type="ECO:0008006" key="14">
    <source>
        <dbReference type="Google" id="ProtNLM"/>
    </source>
</evidence>
<feature type="disulfide bond" evidence="9">
    <location>
        <begin position="87"/>
        <end position="105"/>
    </location>
</feature>
<comment type="similarity">
    <text evidence="2">Belongs to the LDLR family.</text>
</comment>
<dbReference type="PROSITE" id="PS50068">
    <property type="entry name" value="LDLRA_2"/>
    <property type="match status" value="1"/>
</dbReference>
<dbReference type="PROSITE" id="PS51677">
    <property type="entry name" value="NODB"/>
    <property type="match status" value="1"/>
</dbReference>